<gene>
    <name evidence="1" type="primary">gpmB</name>
    <name evidence="1" type="ORF">GCM10011358_15560</name>
</gene>
<dbReference type="Gene3D" id="3.40.50.1240">
    <property type="entry name" value="Phosphoglycerate mutase-like"/>
    <property type="match status" value="1"/>
</dbReference>
<dbReference type="SUPFAM" id="SSF53254">
    <property type="entry name" value="Phosphoglycerate mutase-like"/>
    <property type="match status" value="1"/>
</dbReference>
<protein>
    <submittedName>
        <fullName evidence="1">Phosphoglycerate mutase</fullName>
    </submittedName>
</protein>
<organism evidence="1 2">
    <name type="scientific">Sinisalibacter lacisalsi</name>
    <dbReference type="NCBI Taxonomy" id="1526570"/>
    <lineage>
        <taxon>Bacteria</taxon>
        <taxon>Pseudomonadati</taxon>
        <taxon>Pseudomonadota</taxon>
        <taxon>Alphaproteobacteria</taxon>
        <taxon>Rhodobacterales</taxon>
        <taxon>Roseobacteraceae</taxon>
        <taxon>Sinisalibacter</taxon>
    </lineage>
</organism>
<dbReference type="Pfam" id="PF00300">
    <property type="entry name" value="His_Phos_1"/>
    <property type="match status" value="1"/>
</dbReference>
<dbReference type="EMBL" id="BMGI01000002">
    <property type="protein sequence ID" value="GGD32372.1"/>
    <property type="molecule type" value="Genomic_DNA"/>
</dbReference>
<dbReference type="InterPro" id="IPR001345">
    <property type="entry name" value="PG/BPGM_mutase_AS"/>
</dbReference>
<comment type="caution">
    <text evidence="1">The sequence shown here is derived from an EMBL/GenBank/DDBJ whole genome shotgun (WGS) entry which is preliminary data.</text>
</comment>
<evidence type="ECO:0000313" key="2">
    <source>
        <dbReference type="Proteomes" id="UP000617355"/>
    </source>
</evidence>
<dbReference type="PROSITE" id="PS00175">
    <property type="entry name" value="PG_MUTASE"/>
    <property type="match status" value="1"/>
</dbReference>
<dbReference type="PANTHER" id="PTHR48100">
    <property type="entry name" value="BROAD-SPECIFICITY PHOSPHATASE YOR283W-RELATED"/>
    <property type="match status" value="1"/>
</dbReference>
<evidence type="ECO:0000313" key="1">
    <source>
        <dbReference type="EMBL" id="GGD32372.1"/>
    </source>
</evidence>
<reference evidence="2" key="1">
    <citation type="journal article" date="2019" name="Int. J. Syst. Evol. Microbiol.">
        <title>The Global Catalogue of Microorganisms (GCM) 10K type strain sequencing project: providing services to taxonomists for standard genome sequencing and annotation.</title>
        <authorList>
            <consortium name="The Broad Institute Genomics Platform"/>
            <consortium name="The Broad Institute Genome Sequencing Center for Infectious Disease"/>
            <person name="Wu L."/>
            <person name="Ma J."/>
        </authorList>
    </citation>
    <scope>NUCLEOTIDE SEQUENCE [LARGE SCALE GENOMIC DNA]</scope>
    <source>
        <strain evidence="2">CGMCC 1.12922</strain>
    </source>
</reference>
<dbReference type="SMART" id="SM00855">
    <property type="entry name" value="PGAM"/>
    <property type="match status" value="1"/>
</dbReference>
<dbReference type="CDD" id="cd07067">
    <property type="entry name" value="HP_PGM_like"/>
    <property type="match status" value="1"/>
</dbReference>
<keyword evidence="2" id="KW-1185">Reference proteome</keyword>
<sequence length="189" mass="20790">MRNPELWILRHGQTEWNAEGRKQGGRDSPLTALGRSQAADQNRILRRTDLPDRTTFQVSPQGRATAAIALDGIAVPVVDDRLREIELGDFEGKTDAELRAGWPDIMDRDDPLPWHFHAPGGETWGAFNARIADWLADQRAPAVIVAHGMLSAVLRGQVLGLDIAGISRLPGGQGIVWHIRDGVMTRLEA</sequence>
<dbReference type="RefSeq" id="WP_188527065.1">
    <property type="nucleotide sequence ID" value="NZ_BMGI01000002.1"/>
</dbReference>
<dbReference type="Proteomes" id="UP000617355">
    <property type="component" value="Unassembled WGS sequence"/>
</dbReference>
<dbReference type="InterPro" id="IPR029033">
    <property type="entry name" value="His_PPase_superfam"/>
</dbReference>
<dbReference type="PANTHER" id="PTHR48100:SF59">
    <property type="entry name" value="ADENOSYLCOBALAMIN_ALPHA-RIBAZOLE PHOSPHATASE"/>
    <property type="match status" value="1"/>
</dbReference>
<dbReference type="InterPro" id="IPR013078">
    <property type="entry name" value="His_Pase_superF_clade-1"/>
</dbReference>
<accession>A0ABQ1QNF9</accession>
<proteinExistence type="predicted"/>
<dbReference type="InterPro" id="IPR050275">
    <property type="entry name" value="PGM_Phosphatase"/>
</dbReference>
<name>A0ABQ1QNF9_9RHOB</name>